<dbReference type="Proteomes" id="UP000694554">
    <property type="component" value="Chromosome 3"/>
</dbReference>
<feature type="binding site" evidence="6">
    <location>
        <position position="306"/>
    </location>
    <ligand>
        <name>Na(+)</name>
        <dbReference type="ChEBI" id="CHEBI:29101"/>
        <label>1</label>
    </ligand>
</feature>
<dbReference type="PROSITE" id="PS50267">
    <property type="entry name" value="NA_NEUROTRAN_SYMP_3"/>
    <property type="match status" value="1"/>
</dbReference>
<evidence type="ECO:0000256" key="2">
    <source>
        <dbReference type="ARBA" id="ARBA00022448"/>
    </source>
</evidence>
<dbReference type="PANTHER" id="PTHR11616">
    <property type="entry name" value="SODIUM/CHLORIDE DEPENDENT TRANSPORTER"/>
    <property type="match status" value="1"/>
</dbReference>
<feature type="transmembrane region" description="Helical" evidence="8">
    <location>
        <begin position="220"/>
        <end position="243"/>
    </location>
</feature>
<keyword evidence="5 8" id="KW-0472">Membrane</keyword>
<dbReference type="AlphaFoldDB" id="A0A8C9B123"/>
<keyword evidence="6" id="KW-0479">Metal-binding</keyword>
<sequence>MQAARGAATQGTEGPSGMDPDPPVDAGGDERPKWDNKLQCLLSCIGFAVGLGNLWRSPYLCQTYGGGALLTPCLIARPSRAACFHIELAIGQRLRRGSLGVWVAISPYLGGEGTHLSLIPARTCTATRSWRGCCGPSPTPPNPLHWSACPPDLNHTGFVLECRDSSAVSLFRYRQTLNITADTDDSGSVQCWLLVCLTASWAMVYPCVIRGTETAGKAIFFMALFPHLLLSVFLIRGLTLPGATEGRTYLFAPDMQVLQRPRVWLDAATQIFFSLSLAFGGHITFASYNPPRNNCKRDAVTFALVNGMTSLCAPITVFSVLGFKAASDHGNILCLVNAFNLPNQSISREALARLNSTRPERVDFLDKVPQGLWPGCRWLQARLHMPGAPVWAMFFSGMLFSLGLTSTLRNTESVVTPPLDLKATPRWVPKEALTGEWTGWPACFTLRAGNYWLEIFDRYVASLDLNLFPFSEVAGVIYVYGMKRFCDDTVTWKAVSPLLLPTTFVACVALLATLGPRLCSAPRGPRQPAGCLLAQSCPLPGVLKQPLSSSPQKGAAPEDQAGTGRMAPCFLKSFSWLLAWPSCPGCCPVRHSASARVAVLPPLRGERSV</sequence>
<feature type="binding site" evidence="6">
    <location>
        <position position="406"/>
    </location>
    <ligand>
        <name>Na(+)</name>
        <dbReference type="ChEBI" id="CHEBI:29101"/>
        <label>1</label>
    </ligand>
</feature>
<feature type="transmembrane region" description="Helical" evidence="8">
    <location>
        <begin position="192"/>
        <end position="208"/>
    </location>
</feature>
<dbReference type="GO" id="GO:0031526">
    <property type="term" value="C:brush border membrane"/>
    <property type="evidence" value="ECO:0007669"/>
    <property type="project" value="Ensembl"/>
</dbReference>
<feature type="binding site" evidence="6">
    <location>
        <position position="402"/>
    </location>
    <ligand>
        <name>Na(+)</name>
        <dbReference type="ChEBI" id="CHEBI:29101"/>
        <label>1</label>
    </ligand>
</feature>
<evidence type="ECO:0000256" key="3">
    <source>
        <dbReference type="ARBA" id="ARBA00022692"/>
    </source>
</evidence>
<proteinExistence type="predicted"/>
<feature type="binding site" evidence="6">
    <location>
        <position position="274"/>
    </location>
    <ligand>
        <name>Na(+)</name>
        <dbReference type="ChEBI" id="CHEBI:29101"/>
        <label>1</label>
    </ligand>
</feature>
<dbReference type="PRINTS" id="PR00176">
    <property type="entry name" value="NANEUSMPORT"/>
</dbReference>
<protein>
    <submittedName>
        <fullName evidence="9">Solute carrier family 6 member 18</fullName>
    </submittedName>
</protein>
<keyword evidence="4 8" id="KW-1133">Transmembrane helix</keyword>
<keyword evidence="10" id="KW-1185">Reference proteome</keyword>
<evidence type="ECO:0000313" key="9">
    <source>
        <dbReference type="Ensembl" id="ENSPSNP00000003251.1"/>
    </source>
</evidence>
<accession>A0A8C9B123</accession>
<feature type="binding site" evidence="6">
    <location>
        <position position="49"/>
    </location>
    <ligand>
        <name>Na(+)</name>
        <dbReference type="ChEBI" id="CHEBI:29101"/>
        <label>2</label>
    </ligand>
</feature>
<feature type="region of interest" description="Disordered" evidence="7">
    <location>
        <begin position="1"/>
        <end position="30"/>
    </location>
</feature>
<reference evidence="9" key="3">
    <citation type="submission" date="2025-09" db="UniProtKB">
        <authorList>
            <consortium name="Ensembl"/>
        </authorList>
    </citation>
    <scope>IDENTIFICATION</scope>
</reference>
<organism evidence="9 10">
    <name type="scientific">Phocoena sinus</name>
    <name type="common">Vaquita</name>
    <dbReference type="NCBI Taxonomy" id="42100"/>
    <lineage>
        <taxon>Eukaryota</taxon>
        <taxon>Metazoa</taxon>
        <taxon>Chordata</taxon>
        <taxon>Craniata</taxon>
        <taxon>Vertebrata</taxon>
        <taxon>Euteleostomi</taxon>
        <taxon>Mammalia</taxon>
        <taxon>Eutheria</taxon>
        <taxon>Laurasiatheria</taxon>
        <taxon>Artiodactyla</taxon>
        <taxon>Whippomorpha</taxon>
        <taxon>Cetacea</taxon>
        <taxon>Odontoceti</taxon>
        <taxon>Phocoenidae</taxon>
        <taxon>Phocoena</taxon>
    </lineage>
</organism>
<dbReference type="GO" id="GO:0046872">
    <property type="term" value="F:metal ion binding"/>
    <property type="evidence" value="ECO:0007669"/>
    <property type="project" value="UniProtKB-KW"/>
</dbReference>
<feature type="binding site" evidence="6">
    <location>
        <position position="53"/>
    </location>
    <ligand>
        <name>Na(+)</name>
        <dbReference type="ChEBI" id="CHEBI:29101"/>
        <label>1</label>
    </ligand>
</feature>
<feature type="transmembrane region" description="Helical" evidence="8">
    <location>
        <begin position="300"/>
        <end position="323"/>
    </location>
</feature>
<dbReference type="GO" id="GO:1990297">
    <property type="term" value="P:renal amino acid absorption"/>
    <property type="evidence" value="ECO:0007669"/>
    <property type="project" value="Ensembl"/>
</dbReference>
<dbReference type="InterPro" id="IPR000175">
    <property type="entry name" value="Na/ntran_symport"/>
</dbReference>
<dbReference type="Pfam" id="PF00209">
    <property type="entry name" value="SNF"/>
    <property type="match status" value="1"/>
</dbReference>
<name>A0A8C9B123_PHOSS</name>
<feature type="binding site" evidence="6">
    <location>
        <position position="48"/>
    </location>
    <ligand>
        <name>Na(+)</name>
        <dbReference type="ChEBI" id="CHEBI:29101"/>
        <label>1</label>
    </ligand>
</feature>
<keyword evidence="6" id="KW-0915">Sodium</keyword>
<dbReference type="GO" id="GO:0140931">
    <property type="term" value="F:neutral L-amino acid:sodium:chloride symporter activity"/>
    <property type="evidence" value="ECO:0007669"/>
    <property type="project" value="Ensembl"/>
</dbReference>
<keyword evidence="2" id="KW-0813">Transport</keyword>
<evidence type="ECO:0000256" key="8">
    <source>
        <dbReference type="SAM" id="Phobius"/>
    </source>
</evidence>
<evidence type="ECO:0000256" key="5">
    <source>
        <dbReference type="ARBA" id="ARBA00023136"/>
    </source>
</evidence>
<dbReference type="SUPFAM" id="SSF161070">
    <property type="entry name" value="SNF-like"/>
    <property type="match status" value="1"/>
</dbReference>
<feature type="binding site" evidence="6">
    <location>
        <position position="46"/>
    </location>
    <ligand>
        <name>Na(+)</name>
        <dbReference type="ChEBI" id="CHEBI:29101"/>
        <label>1</label>
    </ligand>
</feature>
<evidence type="ECO:0000256" key="7">
    <source>
        <dbReference type="SAM" id="MobiDB-lite"/>
    </source>
</evidence>
<evidence type="ECO:0000256" key="6">
    <source>
        <dbReference type="PIRSR" id="PIRSR600175-1"/>
    </source>
</evidence>
<gene>
    <name evidence="9" type="primary">SLC6A18</name>
</gene>
<dbReference type="GeneTree" id="ENSGT00940000158906"/>
<evidence type="ECO:0000256" key="1">
    <source>
        <dbReference type="ARBA" id="ARBA00004141"/>
    </source>
</evidence>
<feature type="transmembrane region" description="Helical" evidence="8">
    <location>
        <begin position="494"/>
        <end position="514"/>
    </location>
</feature>
<dbReference type="Ensembl" id="ENSPSNT00000003727.1">
    <property type="protein sequence ID" value="ENSPSNP00000003251.1"/>
    <property type="gene ID" value="ENSPSNG00000002444.1"/>
</dbReference>
<feature type="transmembrane region" description="Helical" evidence="8">
    <location>
        <begin position="388"/>
        <end position="408"/>
    </location>
</feature>
<comment type="subcellular location">
    <subcellularLocation>
        <location evidence="1">Membrane</location>
        <topology evidence="1">Multi-pass membrane protein</topology>
    </subcellularLocation>
</comment>
<dbReference type="PANTHER" id="PTHR11616:SF109">
    <property type="entry name" value="INACTIVE SODIUM-DEPENDENT NEUTRAL AMINO ACID TRANSPORTER B(0)AT3"/>
    <property type="match status" value="1"/>
</dbReference>
<feature type="transmembrane region" description="Helical" evidence="8">
    <location>
        <begin position="465"/>
        <end position="482"/>
    </location>
</feature>
<keyword evidence="3 8" id="KW-0812">Transmembrane</keyword>
<evidence type="ECO:0000313" key="10">
    <source>
        <dbReference type="Proteomes" id="UP000694554"/>
    </source>
</evidence>
<reference evidence="9" key="1">
    <citation type="submission" date="2019-08" db="EMBL/GenBank/DDBJ databases">
        <title>Phocoena sinus (Vaquita) genome, mPhoSin1, primary haplotype.</title>
        <authorList>
            <person name="Morin P."/>
            <person name="Mountcastle J."/>
            <person name="Fungtammasan C."/>
            <person name="Rhie A."/>
            <person name="Rojas-Bracho L."/>
            <person name="Smith C.R."/>
            <person name="Taylor B.L."/>
            <person name="Gulland F.M.D."/>
            <person name="Musser W."/>
            <person name="Houck M."/>
            <person name="Haase B."/>
            <person name="Paez S."/>
            <person name="Howe K."/>
            <person name="Torrance J."/>
            <person name="Formenti G."/>
            <person name="Phillippy A."/>
            <person name="Ryder O."/>
            <person name="Jarvis E.D."/>
            <person name="Fedrigo O."/>
        </authorList>
    </citation>
    <scope>NUCLEOTIDE SEQUENCE [LARGE SCALE GENOMIC DNA]</scope>
</reference>
<feature type="transmembrane region" description="Helical" evidence="8">
    <location>
        <begin position="263"/>
        <end position="288"/>
    </location>
</feature>
<reference evidence="9" key="2">
    <citation type="submission" date="2025-08" db="UniProtKB">
        <authorList>
            <consortium name="Ensembl"/>
        </authorList>
    </citation>
    <scope>IDENTIFICATION</scope>
</reference>
<dbReference type="InterPro" id="IPR037272">
    <property type="entry name" value="SNS_sf"/>
</dbReference>
<evidence type="ECO:0000256" key="4">
    <source>
        <dbReference type="ARBA" id="ARBA00022989"/>
    </source>
</evidence>